<protein>
    <recommendedName>
        <fullName evidence="2 11">Chaperone protein ClpB</fullName>
    </recommendedName>
</protein>
<dbReference type="PROSITE" id="PS00870">
    <property type="entry name" value="CLPAB_1"/>
    <property type="match status" value="1"/>
</dbReference>
<evidence type="ECO:0000313" key="14">
    <source>
        <dbReference type="Proteomes" id="UP000293874"/>
    </source>
</evidence>
<dbReference type="InterPro" id="IPR050130">
    <property type="entry name" value="ClpA_ClpB"/>
</dbReference>
<dbReference type="Proteomes" id="UP000293874">
    <property type="component" value="Unassembled WGS sequence"/>
</dbReference>
<dbReference type="Pfam" id="PF02861">
    <property type="entry name" value="Clp_N"/>
    <property type="match status" value="1"/>
</dbReference>
<keyword evidence="4 10" id="KW-0547">Nucleotide-binding</keyword>
<dbReference type="PROSITE" id="PS00871">
    <property type="entry name" value="CLPAB_2"/>
    <property type="match status" value="1"/>
</dbReference>
<evidence type="ECO:0000256" key="10">
    <source>
        <dbReference type="RuleBase" id="RU004432"/>
    </source>
</evidence>
<keyword evidence="13" id="KW-0645">Protease</keyword>
<dbReference type="CDD" id="cd19499">
    <property type="entry name" value="RecA-like_ClpB_Hsp104-like"/>
    <property type="match status" value="1"/>
</dbReference>
<keyword evidence="14" id="KW-1185">Reference proteome</keyword>
<comment type="caution">
    <text evidence="13">The sequence shown here is derived from an EMBL/GenBank/DDBJ whole genome shotgun (WGS) entry which is preliminary data.</text>
</comment>
<dbReference type="InterPro" id="IPR028299">
    <property type="entry name" value="ClpA/B_CS2"/>
</dbReference>
<dbReference type="Gene3D" id="1.10.1780.10">
    <property type="entry name" value="Clp, N-terminal domain"/>
    <property type="match status" value="1"/>
</dbReference>
<evidence type="ECO:0000256" key="6">
    <source>
        <dbReference type="ARBA" id="ARBA00023054"/>
    </source>
</evidence>
<keyword evidence="3 9" id="KW-0677">Repeat</keyword>
<dbReference type="GO" id="GO:0005737">
    <property type="term" value="C:cytoplasm"/>
    <property type="evidence" value="ECO:0007669"/>
    <property type="project" value="UniProtKB-SubCell"/>
</dbReference>
<evidence type="ECO:0000256" key="7">
    <source>
        <dbReference type="ARBA" id="ARBA00023186"/>
    </source>
</evidence>
<dbReference type="PANTHER" id="PTHR11638">
    <property type="entry name" value="ATP-DEPENDENT CLP PROTEASE"/>
    <property type="match status" value="1"/>
</dbReference>
<comment type="subcellular location">
    <subcellularLocation>
        <location evidence="11">Cytoplasm</location>
    </subcellularLocation>
</comment>
<dbReference type="Gene3D" id="1.10.8.60">
    <property type="match status" value="1"/>
</dbReference>
<dbReference type="PROSITE" id="PS51903">
    <property type="entry name" value="CLP_R"/>
    <property type="match status" value="1"/>
</dbReference>
<keyword evidence="11" id="KW-0963">Cytoplasm</keyword>
<dbReference type="SMART" id="SM00382">
    <property type="entry name" value="AAA"/>
    <property type="match status" value="2"/>
</dbReference>
<evidence type="ECO:0000256" key="1">
    <source>
        <dbReference type="ARBA" id="ARBA00008675"/>
    </source>
</evidence>
<evidence type="ECO:0000256" key="2">
    <source>
        <dbReference type="ARBA" id="ARBA00017574"/>
    </source>
</evidence>
<dbReference type="RefSeq" id="WP_130544344.1">
    <property type="nucleotide sequence ID" value="NZ_CP042431.1"/>
</dbReference>
<dbReference type="PANTHER" id="PTHR11638:SF18">
    <property type="entry name" value="HEAT SHOCK PROTEIN 104"/>
    <property type="match status" value="1"/>
</dbReference>
<evidence type="ECO:0000313" key="13">
    <source>
        <dbReference type="EMBL" id="RZS65106.1"/>
    </source>
</evidence>
<dbReference type="InterPro" id="IPR036628">
    <property type="entry name" value="Clp_N_dom_sf"/>
</dbReference>
<evidence type="ECO:0000256" key="3">
    <source>
        <dbReference type="ARBA" id="ARBA00022737"/>
    </source>
</evidence>
<gene>
    <name evidence="11" type="primary">clpB</name>
    <name evidence="13" type="ORF">EV199_5862</name>
</gene>
<dbReference type="InterPro" id="IPR041546">
    <property type="entry name" value="ClpA/ClpB_AAA_lid"/>
</dbReference>
<evidence type="ECO:0000256" key="4">
    <source>
        <dbReference type="ARBA" id="ARBA00022741"/>
    </source>
</evidence>
<keyword evidence="5 10" id="KW-0067">ATP-binding</keyword>
<dbReference type="InterPro" id="IPR018368">
    <property type="entry name" value="ClpA/B_CS1"/>
</dbReference>
<name>A0A4Q7MAT5_9BACT</name>
<evidence type="ECO:0000256" key="8">
    <source>
        <dbReference type="ARBA" id="ARBA00026057"/>
    </source>
</evidence>
<proteinExistence type="inferred from homology"/>
<accession>A0A4Q7MAT5</accession>
<comment type="similarity">
    <text evidence="1 10">Belongs to the ClpA/ClpB family.</text>
</comment>
<dbReference type="GO" id="GO:0042026">
    <property type="term" value="P:protein refolding"/>
    <property type="evidence" value="ECO:0007669"/>
    <property type="project" value="UniProtKB-UniRule"/>
</dbReference>
<dbReference type="Pfam" id="PF17871">
    <property type="entry name" value="AAA_lid_9"/>
    <property type="match status" value="1"/>
</dbReference>
<dbReference type="Gene3D" id="3.40.50.300">
    <property type="entry name" value="P-loop containing nucleotide triphosphate hydrolases"/>
    <property type="match status" value="3"/>
</dbReference>
<reference evidence="13 14" key="1">
    <citation type="submission" date="2019-02" db="EMBL/GenBank/DDBJ databases">
        <title>Genomic Encyclopedia of Type Strains, Phase IV (KMG-IV): sequencing the most valuable type-strain genomes for metagenomic binning, comparative biology and taxonomic classification.</title>
        <authorList>
            <person name="Goeker M."/>
        </authorList>
    </citation>
    <scope>NUCLEOTIDE SEQUENCE [LARGE SCALE GENOMIC DNA]</scope>
    <source>
        <strain evidence="13 14">DSM 18116</strain>
    </source>
</reference>
<dbReference type="GO" id="GO:0016887">
    <property type="term" value="F:ATP hydrolysis activity"/>
    <property type="evidence" value="ECO:0007669"/>
    <property type="project" value="InterPro"/>
</dbReference>
<keyword evidence="6 11" id="KW-0175">Coiled coil</keyword>
<keyword evidence="13" id="KW-0378">Hydrolase</keyword>
<dbReference type="InterPro" id="IPR027417">
    <property type="entry name" value="P-loop_NTPase"/>
</dbReference>
<dbReference type="Pfam" id="PF07724">
    <property type="entry name" value="AAA_2"/>
    <property type="match status" value="1"/>
</dbReference>
<dbReference type="PRINTS" id="PR00300">
    <property type="entry name" value="CLPPROTEASEA"/>
</dbReference>
<dbReference type="NCBIfam" id="TIGR03346">
    <property type="entry name" value="chaperone_ClpB"/>
    <property type="match status" value="1"/>
</dbReference>
<evidence type="ECO:0000256" key="11">
    <source>
        <dbReference type="RuleBase" id="RU362034"/>
    </source>
</evidence>
<dbReference type="GO" id="GO:0008233">
    <property type="term" value="F:peptidase activity"/>
    <property type="evidence" value="ECO:0007669"/>
    <property type="project" value="UniProtKB-KW"/>
</dbReference>
<dbReference type="AlphaFoldDB" id="A0A4Q7MAT5"/>
<feature type="coiled-coil region" evidence="11">
    <location>
        <begin position="399"/>
        <end position="524"/>
    </location>
</feature>
<dbReference type="FunFam" id="3.40.50.300:FF:000010">
    <property type="entry name" value="Chaperone clpB 1, putative"/>
    <property type="match status" value="1"/>
</dbReference>
<evidence type="ECO:0000259" key="12">
    <source>
        <dbReference type="PROSITE" id="PS51903"/>
    </source>
</evidence>
<dbReference type="FunFam" id="3.40.50.300:FF:000025">
    <property type="entry name" value="ATP-dependent Clp protease subunit"/>
    <property type="match status" value="1"/>
</dbReference>
<dbReference type="CDD" id="cd00009">
    <property type="entry name" value="AAA"/>
    <property type="match status" value="1"/>
</dbReference>
<dbReference type="SUPFAM" id="SSF52540">
    <property type="entry name" value="P-loop containing nucleoside triphosphate hydrolases"/>
    <property type="match status" value="2"/>
</dbReference>
<dbReference type="InterPro" id="IPR003593">
    <property type="entry name" value="AAA+_ATPase"/>
</dbReference>
<sequence>MNLNNFTIKAQEAIAQAQQIAFNNNSVNIETEHLLKSLLDQEDSPVDYLLKKNNVTVNVLDTKLQESIDRLPKASGGVTPAQMIGRDANNAVLRAGAVLKQFGDEFVSVEHLLLAILQGSDNASKLLKDAGLTENGLVAAIKDLRKGDTIKSQTQETQFNALNKYAKNLNELARAGKLDPVIGRDEEIRRTLHILSRRSKNNPILVGEPGVGKTAIVEGLAHRIINGDVPENLQSKIIYALDMGQLIAGAKYKGEFEERLKGVIKEVTGSDGEIILFIDEIHTLVGAGGGEGAMDAANILKPALARGELRAIGATTLNEYQKFFEKDKALERRFQKVMIEEPTVEDTISILRGLKDRYETYHHVRIKDEAIIAAVELSHRYITDRFLPDKAIDLIDESAARLRLEMNSMPEELDRMERQIRQLEIEREAIKRENDEEKLKELNTEIANFSVERDTLRAKWKEEKEIVEKVQSAKASIESLKQEAERAERNGDYGKVAEIRYGKVKEQEQIIAKYSEELAGINEKRMLKEEVDAEDIAENVAKATGIPVTRMLQSEKEKLLQLEDHLHQRVVGQEEAITAVADAIRRSRAGLQDPKKPIGSFIFLGTTGVGKTELAKALAEFLFDDESMLTRIDMSEYQEKHSVSRLVGAPPGYVGYDEGGQLTEAVRRKPYSVVLLDEIEKAHPDVWNILLQVLDDGRLTDNKGRVVNFKNTIIIMTSNIGSHLIQEAFEDVSERTRDEATEKAKTEVMNLLRETIRPEFLNRVDEIIMFQPLLKKEIKGIINIQLNNLKKLVAQNGINLQFSEYTMDYLAENGFDPQFGARPLKRLIQKEIVNQLSRKILAGDVDKTHPVLVDVFDGVVVFRNETNSKPSDDKKEKAASK</sequence>
<dbReference type="SMART" id="SM01086">
    <property type="entry name" value="ClpB_D2-small"/>
    <property type="match status" value="1"/>
</dbReference>
<comment type="subunit">
    <text evidence="11">Homohexamer; The oligomerization is ATP-dependent.</text>
</comment>
<dbReference type="OrthoDB" id="9803641at2"/>
<dbReference type="InterPro" id="IPR003959">
    <property type="entry name" value="ATPase_AAA_core"/>
</dbReference>
<dbReference type="GO" id="GO:0006508">
    <property type="term" value="P:proteolysis"/>
    <property type="evidence" value="ECO:0007669"/>
    <property type="project" value="UniProtKB-KW"/>
</dbReference>
<dbReference type="SUPFAM" id="SSF81923">
    <property type="entry name" value="Double Clp-N motif"/>
    <property type="match status" value="1"/>
</dbReference>
<keyword evidence="7 10" id="KW-0143">Chaperone</keyword>
<dbReference type="InterPro" id="IPR019489">
    <property type="entry name" value="Clp_ATPase_C"/>
</dbReference>
<evidence type="ECO:0000256" key="5">
    <source>
        <dbReference type="ARBA" id="ARBA00022840"/>
    </source>
</evidence>
<dbReference type="InterPro" id="IPR001270">
    <property type="entry name" value="ClpA/B"/>
</dbReference>
<dbReference type="GO" id="GO:0005524">
    <property type="term" value="F:ATP binding"/>
    <property type="evidence" value="ECO:0007669"/>
    <property type="project" value="UniProtKB-UniRule"/>
</dbReference>
<feature type="domain" description="Clp R" evidence="12">
    <location>
        <begin position="3"/>
        <end position="147"/>
    </location>
</feature>
<dbReference type="Pfam" id="PF10431">
    <property type="entry name" value="ClpB_D2-small"/>
    <property type="match status" value="1"/>
</dbReference>
<comment type="subunit">
    <text evidence="8">Homohexamer. The oligomerization is ATP-dependent.</text>
</comment>
<evidence type="ECO:0000256" key="9">
    <source>
        <dbReference type="PROSITE-ProRule" id="PRU01251"/>
    </source>
</evidence>
<dbReference type="EMBL" id="SGXA01000006">
    <property type="protein sequence ID" value="RZS65106.1"/>
    <property type="molecule type" value="Genomic_DNA"/>
</dbReference>
<keyword evidence="11" id="KW-0346">Stress response</keyword>
<comment type="function">
    <text evidence="11">Part of a stress-induced multi-chaperone system, it is involved in the recovery of the cell from heat-induced damage, in cooperation with DnaK, DnaJ and GrpE.</text>
</comment>
<dbReference type="GO" id="GO:0034605">
    <property type="term" value="P:cellular response to heat"/>
    <property type="evidence" value="ECO:0007669"/>
    <property type="project" value="TreeGrafter"/>
</dbReference>
<organism evidence="13 14">
    <name type="scientific">Pseudobacter ginsenosidimutans</name>
    <dbReference type="NCBI Taxonomy" id="661488"/>
    <lineage>
        <taxon>Bacteria</taxon>
        <taxon>Pseudomonadati</taxon>
        <taxon>Bacteroidota</taxon>
        <taxon>Chitinophagia</taxon>
        <taxon>Chitinophagales</taxon>
        <taxon>Chitinophagaceae</taxon>
        <taxon>Pseudobacter</taxon>
    </lineage>
</organism>
<dbReference type="Pfam" id="PF00004">
    <property type="entry name" value="AAA"/>
    <property type="match status" value="1"/>
</dbReference>
<dbReference type="InterPro" id="IPR004176">
    <property type="entry name" value="Clp_R_N"/>
</dbReference>
<dbReference type="FunFam" id="3.40.50.300:FF:000120">
    <property type="entry name" value="ATP-dependent chaperone ClpB"/>
    <property type="match status" value="1"/>
</dbReference>
<dbReference type="InterPro" id="IPR017730">
    <property type="entry name" value="Chaperonin_ClpB"/>
</dbReference>